<comment type="caution">
    <text evidence="1">The sequence shown here is derived from an EMBL/GenBank/DDBJ whole genome shotgun (WGS) entry which is preliminary data.</text>
</comment>
<dbReference type="Proteomes" id="UP001234297">
    <property type="component" value="Chromosome 3"/>
</dbReference>
<reference evidence="1 2" key="1">
    <citation type="journal article" date="2022" name="Hortic Res">
        <title>A haplotype resolved chromosomal level avocado genome allows analysis of novel avocado genes.</title>
        <authorList>
            <person name="Nath O."/>
            <person name="Fletcher S.J."/>
            <person name="Hayward A."/>
            <person name="Shaw L.M."/>
            <person name="Masouleh A.K."/>
            <person name="Furtado A."/>
            <person name="Henry R.J."/>
            <person name="Mitter N."/>
        </authorList>
    </citation>
    <scope>NUCLEOTIDE SEQUENCE [LARGE SCALE GENOMIC DNA]</scope>
    <source>
        <strain evidence="2">cv. Hass</strain>
    </source>
</reference>
<evidence type="ECO:0000313" key="1">
    <source>
        <dbReference type="EMBL" id="KAJ8637739.1"/>
    </source>
</evidence>
<gene>
    <name evidence="1" type="ORF">MRB53_012006</name>
</gene>
<name>A0ACC2LXH8_PERAE</name>
<keyword evidence="2" id="KW-1185">Reference proteome</keyword>
<organism evidence="1 2">
    <name type="scientific">Persea americana</name>
    <name type="common">Avocado</name>
    <dbReference type="NCBI Taxonomy" id="3435"/>
    <lineage>
        <taxon>Eukaryota</taxon>
        <taxon>Viridiplantae</taxon>
        <taxon>Streptophyta</taxon>
        <taxon>Embryophyta</taxon>
        <taxon>Tracheophyta</taxon>
        <taxon>Spermatophyta</taxon>
        <taxon>Magnoliopsida</taxon>
        <taxon>Magnoliidae</taxon>
        <taxon>Laurales</taxon>
        <taxon>Lauraceae</taxon>
        <taxon>Persea</taxon>
    </lineage>
</organism>
<evidence type="ECO:0000313" key="2">
    <source>
        <dbReference type="Proteomes" id="UP001234297"/>
    </source>
</evidence>
<sequence length="583" mass="65393">MATMGKNFKRKLQGKREVGIEDTGMAKEDLGSASNQLDSAGSASTELQQVLQSEKKLTQDLRAQIDHLQGAIAQAGEDKKALEAEVGPKQDAIDILQQRINQLSLEIKDKEISIEDLNLSLAGKESECKDPTSIYNQTKEDLAQANSAVEGLKEEVRKIREELELKKSLEEDLTNRLKLRVTERDEINKKVHVLHEEYNDLTSGSAKRAASDAGLLSNKDHELNRLKHHPILFTCLLLLLSFLIYAAFLHDLGKPNTTKVEQEHQLRAPANPFLGFLNGVGIIGCAVLGALYALARKETTSLNSVIESMKNKLSEKEATQETLGASRLEAADFLKQLNQSNRSREELTCEVSRIQAESEEVQKSLNQNLDEVKLSLKQRSDELVSVEEALMKTKQELLVMTDELKDAMEAREDLNKELLEVNKKSERMANDLKEEKRLVASLNKKVAELRKHTSEDKDARGKLERDLQEAAKSLEEMNRKALTLSRELEMANSKCANLESEKDMLAKSLAEEKNVAEDVREILKVAQKSLAGVHEEMENLEKRSEGLLVELASAKAEIEQLKREARSVRGRGRRRLPIPDTAR</sequence>
<proteinExistence type="predicted"/>
<protein>
    <submittedName>
        <fullName evidence="1">Uncharacterized protein</fullName>
    </submittedName>
</protein>
<dbReference type="EMBL" id="CM056811">
    <property type="protein sequence ID" value="KAJ8637739.1"/>
    <property type="molecule type" value="Genomic_DNA"/>
</dbReference>
<accession>A0ACC2LXH8</accession>